<evidence type="ECO:0000313" key="4">
    <source>
        <dbReference type="Proteomes" id="UP000215914"/>
    </source>
</evidence>
<keyword evidence="4" id="KW-1185">Reference proteome</keyword>
<dbReference type="EMBL" id="MNCJ02000316">
    <property type="protein sequence ID" value="KAF5821769.1"/>
    <property type="molecule type" value="Genomic_DNA"/>
</dbReference>
<reference evidence="2" key="3">
    <citation type="submission" date="2020-06" db="EMBL/GenBank/DDBJ databases">
        <title>Helianthus annuus Genome sequencing and assembly Release 2.</title>
        <authorList>
            <person name="Gouzy J."/>
            <person name="Langlade N."/>
            <person name="Munos S."/>
        </authorList>
    </citation>
    <scope>NUCLEOTIDE SEQUENCE</scope>
    <source>
        <tissue evidence="2">Leaves</tissue>
    </source>
</reference>
<accession>A0A251VMS1</accession>
<keyword evidence="1" id="KW-0472">Membrane</keyword>
<evidence type="ECO:0000313" key="2">
    <source>
        <dbReference type="EMBL" id="KAF5821769.1"/>
    </source>
</evidence>
<dbReference type="Proteomes" id="UP000215914">
    <property type="component" value="Chromosome 1"/>
</dbReference>
<evidence type="ECO:0000256" key="1">
    <source>
        <dbReference type="SAM" id="Phobius"/>
    </source>
</evidence>
<feature type="transmembrane region" description="Helical" evidence="1">
    <location>
        <begin position="57"/>
        <end position="83"/>
    </location>
</feature>
<reference evidence="3" key="2">
    <citation type="submission" date="2017-02" db="EMBL/GenBank/DDBJ databases">
        <title>Sunflower complete genome.</title>
        <authorList>
            <person name="Langlade N."/>
            <person name="Munos S."/>
        </authorList>
    </citation>
    <scope>NUCLEOTIDE SEQUENCE [LARGE SCALE GENOMIC DNA]</scope>
    <source>
        <tissue evidence="3">Leaves</tissue>
    </source>
</reference>
<gene>
    <name evidence="3" type="ORF">HannXRQ_Chr01g0012471</name>
    <name evidence="2" type="ORF">HanXRQr2_Chr01g0018581</name>
</gene>
<proteinExistence type="predicted"/>
<organism evidence="3 4">
    <name type="scientific">Helianthus annuus</name>
    <name type="common">Common sunflower</name>
    <dbReference type="NCBI Taxonomy" id="4232"/>
    <lineage>
        <taxon>Eukaryota</taxon>
        <taxon>Viridiplantae</taxon>
        <taxon>Streptophyta</taxon>
        <taxon>Embryophyta</taxon>
        <taxon>Tracheophyta</taxon>
        <taxon>Spermatophyta</taxon>
        <taxon>Magnoliopsida</taxon>
        <taxon>eudicotyledons</taxon>
        <taxon>Gunneridae</taxon>
        <taxon>Pentapetalae</taxon>
        <taxon>asterids</taxon>
        <taxon>campanulids</taxon>
        <taxon>Asterales</taxon>
        <taxon>Asteraceae</taxon>
        <taxon>Asteroideae</taxon>
        <taxon>Heliantheae alliance</taxon>
        <taxon>Heliantheae</taxon>
        <taxon>Helianthus</taxon>
    </lineage>
</organism>
<dbReference type="Gramene" id="mRNA:HanXRQr2_Chr01g0018581">
    <property type="protein sequence ID" value="mRNA:HanXRQr2_Chr01g0018581"/>
    <property type="gene ID" value="HanXRQr2_Chr01g0018581"/>
</dbReference>
<reference evidence="2 4" key="1">
    <citation type="journal article" date="2017" name="Nature">
        <title>The sunflower genome provides insights into oil metabolism, flowering and Asterid evolution.</title>
        <authorList>
            <person name="Badouin H."/>
            <person name="Gouzy J."/>
            <person name="Grassa C.J."/>
            <person name="Murat F."/>
            <person name="Staton S.E."/>
            <person name="Cottret L."/>
            <person name="Lelandais-Briere C."/>
            <person name="Owens G.L."/>
            <person name="Carrere S."/>
            <person name="Mayjonade B."/>
            <person name="Legrand L."/>
            <person name="Gill N."/>
            <person name="Kane N.C."/>
            <person name="Bowers J.E."/>
            <person name="Hubner S."/>
            <person name="Bellec A."/>
            <person name="Berard A."/>
            <person name="Berges H."/>
            <person name="Blanchet N."/>
            <person name="Boniface M.C."/>
            <person name="Brunel D."/>
            <person name="Catrice O."/>
            <person name="Chaidir N."/>
            <person name="Claudel C."/>
            <person name="Donnadieu C."/>
            <person name="Faraut T."/>
            <person name="Fievet G."/>
            <person name="Helmstetter N."/>
            <person name="King M."/>
            <person name="Knapp S.J."/>
            <person name="Lai Z."/>
            <person name="Le Paslier M.C."/>
            <person name="Lippi Y."/>
            <person name="Lorenzon L."/>
            <person name="Mandel J.R."/>
            <person name="Marage G."/>
            <person name="Marchand G."/>
            <person name="Marquand E."/>
            <person name="Bret-Mestries E."/>
            <person name="Morien E."/>
            <person name="Nambeesan S."/>
            <person name="Nguyen T."/>
            <person name="Pegot-Espagnet P."/>
            <person name="Pouilly N."/>
            <person name="Raftis F."/>
            <person name="Sallet E."/>
            <person name="Schiex T."/>
            <person name="Thomas J."/>
            <person name="Vandecasteele C."/>
            <person name="Vares D."/>
            <person name="Vear F."/>
            <person name="Vautrin S."/>
            <person name="Crespi M."/>
            <person name="Mangin B."/>
            <person name="Burke J.M."/>
            <person name="Salse J."/>
            <person name="Munos S."/>
            <person name="Vincourt P."/>
            <person name="Rieseberg L.H."/>
            <person name="Langlade N.B."/>
        </authorList>
    </citation>
    <scope>NUCLEOTIDE SEQUENCE [LARGE SCALE GENOMIC DNA]</scope>
    <source>
        <strain evidence="4">cv. SF193</strain>
        <tissue evidence="2">Leaves</tissue>
    </source>
</reference>
<name>A0A251VMS1_HELAN</name>
<dbReference type="EMBL" id="CM007890">
    <property type="protein sequence ID" value="OTG36865.1"/>
    <property type="molecule type" value="Genomic_DNA"/>
</dbReference>
<evidence type="ECO:0000313" key="3">
    <source>
        <dbReference type="EMBL" id="OTG36865.1"/>
    </source>
</evidence>
<dbReference type="AlphaFoldDB" id="A0A251VMS1"/>
<protein>
    <submittedName>
        <fullName evidence="3">Uncharacterized protein</fullName>
    </submittedName>
</protein>
<dbReference type="InParanoid" id="A0A251VMS1"/>
<keyword evidence="1" id="KW-1133">Transmembrane helix</keyword>
<keyword evidence="1" id="KW-0812">Transmembrane</keyword>
<sequence length="91" mass="10048">MLSFVRKMKELLQLPRPKPSVGSVVVGKVSSSVSKTYGAMLGIYAVYVRLKETSASIFIIGFIMETSASIFIIGFIIYMLLILKLLDLVCI</sequence>